<keyword evidence="1" id="KW-0614">Plasmid</keyword>
<dbReference type="EMBL" id="CP134847">
    <property type="protein sequence ID" value="WNL17957.1"/>
    <property type="molecule type" value="Genomic_DNA"/>
</dbReference>
<protein>
    <submittedName>
        <fullName evidence="1">Uncharacterized protein</fullName>
    </submittedName>
</protein>
<name>A0AA96I599_9BACT</name>
<proteinExistence type="predicted"/>
<sequence length="76" mass="8751">MLMPTKIIKPADSIFSISAFVIKALEVNDMSMDELIEEVNNTYYKKISLDKLVLSLNFLYLINKVELKNEIITINI</sequence>
<evidence type="ECO:0000313" key="1">
    <source>
        <dbReference type="EMBL" id="WNL17957.1"/>
    </source>
</evidence>
<organism evidence="1">
    <name type="scientific">Arcobacter sp. AZ-2023</name>
    <dbReference type="NCBI Taxonomy" id="3074453"/>
    <lineage>
        <taxon>Bacteria</taxon>
        <taxon>Pseudomonadati</taxon>
        <taxon>Campylobacterota</taxon>
        <taxon>Epsilonproteobacteria</taxon>
        <taxon>Campylobacterales</taxon>
        <taxon>Arcobacteraceae</taxon>
        <taxon>Arcobacter</taxon>
    </lineage>
</organism>
<accession>A0AA96I599</accession>
<dbReference type="AlphaFoldDB" id="A0AA96I599"/>
<dbReference type="Pfam" id="PF20293">
    <property type="entry name" value="MC6"/>
    <property type="match status" value="1"/>
</dbReference>
<dbReference type="InterPro" id="IPR046897">
    <property type="entry name" value="ABC-3C_MC6"/>
</dbReference>
<geneLocation type="plasmid" evidence="1">
    <name>p133_LEO_107</name>
</geneLocation>
<reference evidence="1" key="1">
    <citation type="submission" date="2023-09" db="EMBL/GenBank/DDBJ databases">
        <title>Arcobacter tbilisiensis sp. nov. isolated from chicken meat in Tbilisi, Georgia.</title>
        <authorList>
            <person name="Matthias R."/>
            <person name="Zautner A.E."/>
        </authorList>
    </citation>
    <scope>NUCLEOTIDE SEQUENCE</scope>
    <source>
        <strain evidence="1">LEO 107</strain>
        <plasmid evidence="1">p133_LEO_107</plasmid>
    </source>
</reference>
<gene>
    <name evidence="1" type="ORF">RJG54_12035</name>
</gene>